<evidence type="ECO:0000313" key="14">
    <source>
        <dbReference type="EMBL" id="EER31874.1"/>
    </source>
</evidence>
<dbReference type="STRING" id="294747.C5MF14"/>
<evidence type="ECO:0000256" key="8">
    <source>
        <dbReference type="ARBA" id="ARBA00023034"/>
    </source>
</evidence>
<dbReference type="AlphaFoldDB" id="C5MF14"/>
<sequence>MMNTNTKKKKHQYKRKKKKNLRELLSTNYTAVSLSSNIFKMNSIYNHGVKQTHTITKDLAEFEKNLSTSPLSLQGAITTSLTAFKKTIKEYNDLLDKNVNDSSYAKHESRSTKFNQDLNEFTSKFDSLKKQRDIQLQEANKQELLGRRHLGGGATSNSTSSDNPFDPNSQQQEQATMSYREGLYHEKNSLERGSEQLDRILEMGQQAFEDIVEQNETLRKLQTKFEESLITLGVSQGTIRSVERRAKQDKWLFWFCVFMMLVLFYYIVKFFK</sequence>
<dbReference type="VEuPathDB" id="FungiDB:CTRG_04657"/>
<dbReference type="RefSeq" id="XP_002550359.1">
    <property type="nucleotide sequence ID" value="XM_002550313.1"/>
</dbReference>
<dbReference type="GO" id="GO:0005484">
    <property type="term" value="F:SNAP receptor activity"/>
    <property type="evidence" value="ECO:0007669"/>
    <property type="project" value="TreeGrafter"/>
</dbReference>
<feature type="region of interest" description="Disordered" evidence="12">
    <location>
        <begin position="142"/>
        <end position="175"/>
    </location>
</feature>
<evidence type="ECO:0000256" key="6">
    <source>
        <dbReference type="ARBA" id="ARBA00022927"/>
    </source>
</evidence>
<dbReference type="HOGENOM" id="CLU_078260_1_0_1"/>
<organism evidence="14 15">
    <name type="scientific">Candida tropicalis (strain ATCC MYA-3404 / T1)</name>
    <name type="common">Yeast</name>
    <dbReference type="NCBI Taxonomy" id="294747"/>
    <lineage>
        <taxon>Eukaryota</taxon>
        <taxon>Fungi</taxon>
        <taxon>Dikarya</taxon>
        <taxon>Ascomycota</taxon>
        <taxon>Saccharomycotina</taxon>
        <taxon>Pichiomycetes</taxon>
        <taxon>Debaryomycetaceae</taxon>
        <taxon>Candida/Lodderomyces clade</taxon>
        <taxon>Candida</taxon>
    </lineage>
</organism>
<dbReference type="GO" id="GO:0031201">
    <property type="term" value="C:SNARE complex"/>
    <property type="evidence" value="ECO:0007669"/>
    <property type="project" value="TreeGrafter"/>
</dbReference>
<evidence type="ECO:0000256" key="1">
    <source>
        <dbReference type="ARBA" id="ARBA00004163"/>
    </source>
</evidence>
<dbReference type="eggNOG" id="KOG3251">
    <property type="taxonomic scope" value="Eukaryota"/>
</dbReference>
<dbReference type="GO" id="GO:0006888">
    <property type="term" value="P:endoplasmic reticulum to Golgi vesicle-mediated transport"/>
    <property type="evidence" value="ECO:0007669"/>
    <property type="project" value="TreeGrafter"/>
</dbReference>
<evidence type="ECO:0000256" key="12">
    <source>
        <dbReference type="SAM" id="MobiDB-lite"/>
    </source>
</evidence>
<evidence type="ECO:0000256" key="3">
    <source>
        <dbReference type="ARBA" id="ARBA00022448"/>
    </source>
</evidence>
<accession>C5MF14</accession>
<dbReference type="GO" id="GO:0031902">
    <property type="term" value="C:late endosome membrane"/>
    <property type="evidence" value="ECO:0007669"/>
    <property type="project" value="TreeGrafter"/>
</dbReference>
<evidence type="ECO:0000256" key="4">
    <source>
        <dbReference type="ARBA" id="ARBA00022692"/>
    </source>
</evidence>
<keyword evidence="6" id="KW-0653">Protein transport</keyword>
<dbReference type="Pfam" id="PF12352">
    <property type="entry name" value="V-SNARE_C"/>
    <property type="match status" value="1"/>
</dbReference>
<name>C5MF14_CANTT</name>
<keyword evidence="8" id="KW-0333">Golgi apparatus</keyword>
<protein>
    <recommendedName>
        <fullName evidence="11">Protein transport protein BOS1</fullName>
    </recommendedName>
</protein>
<evidence type="ECO:0000313" key="15">
    <source>
        <dbReference type="Proteomes" id="UP000002037"/>
    </source>
</evidence>
<feature type="compositionally biased region" description="Polar residues" evidence="12">
    <location>
        <begin position="155"/>
        <end position="175"/>
    </location>
</feature>
<comment type="subcellular location">
    <subcellularLocation>
        <location evidence="1">Endoplasmic reticulum membrane</location>
        <topology evidence="1">Single-pass type IV membrane protein</topology>
    </subcellularLocation>
    <subcellularLocation>
        <location evidence="2">Golgi apparatus membrane</location>
        <topology evidence="2">Single-pass type IV membrane protein</topology>
    </subcellularLocation>
</comment>
<keyword evidence="4 13" id="KW-0812">Transmembrane</keyword>
<dbReference type="InterPro" id="IPR027027">
    <property type="entry name" value="GOSR2/Membrin/Bos1"/>
</dbReference>
<dbReference type="GO" id="GO:0000139">
    <property type="term" value="C:Golgi membrane"/>
    <property type="evidence" value="ECO:0007669"/>
    <property type="project" value="UniProtKB-SubCell"/>
</dbReference>
<keyword evidence="7 13" id="KW-1133">Transmembrane helix</keyword>
<keyword evidence="9 13" id="KW-0472">Membrane</keyword>
<evidence type="ECO:0000256" key="10">
    <source>
        <dbReference type="ARBA" id="ARBA00037983"/>
    </source>
</evidence>
<feature type="transmembrane region" description="Helical" evidence="13">
    <location>
        <begin position="251"/>
        <end position="268"/>
    </location>
</feature>
<proteinExistence type="inferred from homology"/>
<evidence type="ECO:0000256" key="11">
    <source>
        <dbReference type="ARBA" id="ARBA00040957"/>
    </source>
</evidence>
<dbReference type="Proteomes" id="UP000002037">
    <property type="component" value="Unassembled WGS sequence"/>
</dbReference>
<dbReference type="PANTHER" id="PTHR21230:SF1">
    <property type="entry name" value="GOLGI SNAP RECEPTOR COMPLEX MEMBER 2"/>
    <property type="match status" value="1"/>
</dbReference>
<keyword evidence="3" id="KW-0813">Transport</keyword>
<gene>
    <name evidence="14" type="ORF">CTRG_04657</name>
</gene>
<dbReference type="GO" id="GO:0005789">
    <property type="term" value="C:endoplasmic reticulum membrane"/>
    <property type="evidence" value="ECO:0007669"/>
    <property type="project" value="TreeGrafter"/>
</dbReference>
<dbReference type="GeneID" id="8296604"/>
<comment type="similarity">
    <text evidence="10">Belongs to the BOS1 family.</text>
</comment>
<evidence type="ECO:0000256" key="13">
    <source>
        <dbReference type="SAM" id="Phobius"/>
    </source>
</evidence>
<dbReference type="PIRSF" id="PIRSF028865">
    <property type="entry name" value="Membrin-2"/>
    <property type="match status" value="1"/>
</dbReference>
<dbReference type="GO" id="GO:0015031">
    <property type="term" value="P:protein transport"/>
    <property type="evidence" value="ECO:0007669"/>
    <property type="project" value="UniProtKB-KW"/>
</dbReference>
<evidence type="ECO:0000256" key="9">
    <source>
        <dbReference type="ARBA" id="ARBA00023136"/>
    </source>
</evidence>
<dbReference type="KEGG" id="ctp:CTRG_04657"/>
<evidence type="ECO:0000256" key="7">
    <source>
        <dbReference type="ARBA" id="ARBA00022989"/>
    </source>
</evidence>
<keyword evidence="15" id="KW-1185">Reference proteome</keyword>
<dbReference type="GO" id="GO:0000149">
    <property type="term" value="F:SNARE binding"/>
    <property type="evidence" value="ECO:0007669"/>
    <property type="project" value="TreeGrafter"/>
</dbReference>
<dbReference type="OrthoDB" id="158360at2759"/>
<dbReference type="PANTHER" id="PTHR21230">
    <property type="entry name" value="VESICLE TRANSPORT V-SNARE PROTEIN VTI1-RELATED"/>
    <property type="match status" value="1"/>
</dbReference>
<dbReference type="GO" id="GO:0012507">
    <property type="term" value="C:ER to Golgi transport vesicle membrane"/>
    <property type="evidence" value="ECO:0007669"/>
    <property type="project" value="TreeGrafter"/>
</dbReference>
<keyword evidence="5" id="KW-0931">ER-Golgi transport</keyword>
<reference evidence="14 15" key="1">
    <citation type="journal article" date="2009" name="Nature">
        <title>Evolution of pathogenicity and sexual reproduction in eight Candida genomes.</title>
        <authorList>
            <person name="Butler G."/>
            <person name="Rasmussen M.D."/>
            <person name="Lin M.F."/>
            <person name="Santos M.A."/>
            <person name="Sakthikumar S."/>
            <person name="Munro C.A."/>
            <person name="Rheinbay E."/>
            <person name="Grabherr M."/>
            <person name="Forche A."/>
            <person name="Reedy J.L."/>
            <person name="Agrafioti I."/>
            <person name="Arnaud M.B."/>
            <person name="Bates S."/>
            <person name="Brown A.J."/>
            <person name="Brunke S."/>
            <person name="Costanzo M.C."/>
            <person name="Fitzpatrick D.A."/>
            <person name="de Groot P.W."/>
            <person name="Harris D."/>
            <person name="Hoyer L.L."/>
            <person name="Hube B."/>
            <person name="Klis F.M."/>
            <person name="Kodira C."/>
            <person name="Lennard N."/>
            <person name="Logue M.E."/>
            <person name="Martin R."/>
            <person name="Neiman A.M."/>
            <person name="Nikolaou E."/>
            <person name="Quail M.A."/>
            <person name="Quinn J."/>
            <person name="Santos M.C."/>
            <person name="Schmitzberger F.F."/>
            <person name="Sherlock G."/>
            <person name="Shah P."/>
            <person name="Silverstein K.A."/>
            <person name="Skrzypek M.S."/>
            <person name="Soll D."/>
            <person name="Staggs R."/>
            <person name="Stansfield I."/>
            <person name="Stumpf M.P."/>
            <person name="Sudbery P.E."/>
            <person name="Srikantha T."/>
            <person name="Zeng Q."/>
            <person name="Berman J."/>
            <person name="Berriman M."/>
            <person name="Heitman J."/>
            <person name="Gow N.A."/>
            <person name="Lorenz M.C."/>
            <person name="Birren B.W."/>
            <person name="Kellis M."/>
            <person name="Cuomo C.A."/>
        </authorList>
    </citation>
    <scope>NUCLEOTIDE SEQUENCE [LARGE SCALE GENOMIC DNA]</scope>
    <source>
        <strain evidence="15">ATCC MYA-3404 / T1</strain>
    </source>
</reference>
<evidence type="ECO:0000256" key="2">
    <source>
        <dbReference type="ARBA" id="ARBA00004409"/>
    </source>
</evidence>
<dbReference type="EMBL" id="GG692400">
    <property type="protein sequence ID" value="EER31874.1"/>
    <property type="molecule type" value="Genomic_DNA"/>
</dbReference>
<evidence type="ECO:0000256" key="5">
    <source>
        <dbReference type="ARBA" id="ARBA00022892"/>
    </source>
</evidence>
<dbReference type="GO" id="GO:0006906">
    <property type="term" value="P:vesicle fusion"/>
    <property type="evidence" value="ECO:0007669"/>
    <property type="project" value="TreeGrafter"/>
</dbReference>